<evidence type="ECO:0000256" key="1">
    <source>
        <dbReference type="SAM" id="MobiDB-lite"/>
    </source>
</evidence>
<accession>A0AAW1RGH3</accession>
<feature type="region of interest" description="Disordered" evidence="1">
    <location>
        <begin position="85"/>
        <end position="145"/>
    </location>
</feature>
<feature type="compositionally biased region" description="Pro residues" evidence="1">
    <location>
        <begin position="12"/>
        <end position="26"/>
    </location>
</feature>
<dbReference type="AlphaFoldDB" id="A0AAW1RGH3"/>
<feature type="compositionally biased region" description="Low complexity" evidence="1">
    <location>
        <begin position="27"/>
        <end position="41"/>
    </location>
</feature>
<reference evidence="2 3" key="1">
    <citation type="journal article" date="2024" name="Nat. Commun.">
        <title>Phylogenomics reveals the evolutionary origins of lichenization in chlorophyte algae.</title>
        <authorList>
            <person name="Puginier C."/>
            <person name="Libourel C."/>
            <person name="Otte J."/>
            <person name="Skaloud P."/>
            <person name="Haon M."/>
            <person name="Grisel S."/>
            <person name="Petersen M."/>
            <person name="Berrin J.G."/>
            <person name="Delaux P.M."/>
            <person name="Dal Grande F."/>
            <person name="Keller J."/>
        </authorList>
    </citation>
    <scope>NUCLEOTIDE SEQUENCE [LARGE SCALE GENOMIC DNA]</scope>
    <source>
        <strain evidence="2 3">SAG 2145</strain>
    </source>
</reference>
<feature type="region of interest" description="Disordered" evidence="1">
    <location>
        <begin position="1"/>
        <end position="43"/>
    </location>
</feature>
<evidence type="ECO:0000313" key="2">
    <source>
        <dbReference type="EMBL" id="KAK9832337.1"/>
    </source>
</evidence>
<protein>
    <submittedName>
        <fullName evidence="2">Uncharacterized protein</fullName>
    </submittedName>
</protein>
<dbReference type="EMBL" id="JALJOS010000012">
    <property type="protein sequence ID" value="KAK9832337.1"/>
    <property type="molecule type" value="Genomic_DNA"/>
</dbReference>
<name>A0AAW1RGH3_9CHLO</name>
<organism evidence="2 3">
    <name type="scientific">Apatococcus lobatus</name>
    <dbReference type="NCBI Taxonomy" id="904363"/>
    <lineage>
        <taxon>Eukaryota</taxon>
        <taxon>Viridiplantae</taxon>
        <taxon>Chlorophyta</taxon>
        <taxon>core chlorophytes</taxon>
        <taxon>Trebouxiophyceae</taxon>
        <taxon>Chlorellales</taxon>
        <taxon>Chlorellaceae</taxon>
        <taxon>Apatococcus</taxon>
    </lineage>
</organism>
<feature type="compositionally biased region" description="Low complexity" evidence="1">
    <location>
        <begin position="1"/>
        <end position="11"/>
    </location>
</feature>
<sequence length="205" mass="20996">MPALVAAQNVPNLPPPQPFGLPPGPAPAAAAHPHSFAHHSAQVQLHAAASPYAAVPGQINSGASPQLADNGTSGSLLGCGPVVSASKATPSPAQPHAAANLSGSSGPPVSGPPQQAHKRSAEAQPADEPGKKRGAPKDSGQMLPRTLGKCVEQAHKDPADVPHNVSLKDGHKKKCQNVGKFVEACLDDELRKKMNRVLKPPKPKH</sequence>
<evidence type="ECO:0000313" key="3">
    <source>
        <dbReference type="Proteomes" id="UP001438707"/>
    </source>
</evidence>
<keyword evidence="3" id="KW-1185">Reference proteome</keyword>
<comment type="caution">
    <text evidence="2">The sequence shown here is derived from an EMBL/GenBank/DDBJ whole genome shotgun (WGS) entry which is preliminary data.</text>
</comment>
<proteinExistence type="predicted"/>
<gene>
    <name evidence="2" type="ORF">WJX74_007013</name>
</gene>
<dbReference type="Proteomes" id="UP001438707">
    <property type="component" value="Unassembled WGS sequence"/>
</dbReference>